<dbReference type="InterPro" id="IPR003599">
    <property type="entry name" value="Ig_sub"/>
</dbReference>
<reference evidence="7 8" key="1">
    <citation type="submission" date="2020-04" db="EMBL/GenBank/DDBJ databases">
        <authorList>
            <person name="Wallbank WR R."/>
            <person name="Pardo Diaz C."/>
            <person name="Kozak K."/>
            <person name="Martin S."/>
            <person name="Jiggins C."/>
            <person name="Moest M."/>
            <person name="Warren A I."/>
            <person name="Byers J.R.P. K."/>
            <person name="Montejo-Kovacevich G."/>
            <person name="Yen C E."/>
        </authorList>
    </citation>
    <scope>NUCLEOTIDE SEQUENCE [LARGE SCALE GENOMIC DNA]</scope>
</reference>
<evidence type="ECO:0000259" key="6">
    <source>
        <dbReference type="PROSITE" id="PS50835"/>
    </source>
</evidence>
<dbReference type="InterPro" id="IPR036179">
    <property type="entry name" value="Ig-like_dom_sf"/>
</dbReference>
<evidence type="ECO:0000256" key="2">
    <source>
        <dbReference type="ARBA" id="ARBA00022525"/>
    </source>
</evidence>
<evidence type="ECO:0000256" key="5">
    <source>
        <dbReference type="ARBA" id="ARBA00023319"/>
    </source>
</evidence>
<dbReference type="InterPro" id="IPR013098">
    <property type="entry name" value="Ig_I-set"/>
</dbReference>
<proteinExistence type="predicted"/>
<evidence type="ECO:0000256" key="4">
    <source>
        <dbReference type="ARBA" id="ARBA00023157"/>
    </source>
</evidence>
<evidence type="ECO:0000313" key="7">
    <source>
        <dbReference type="EMBL" id="CAB3232087.1"/>
    </source>
</evidence>
<sequence length="855" mass="96055">MTEELDIIKATFSSVVNLPANTDIGDYILVPFSDPVVAEPIVTLSFKEFITELNRITLNGGRDCPEVALSGIERALVISKPRSNIFLFTDAFPKDINKLASIENLCRNSLSQVIIFLTGYCKNGSRGNVEAYYDVAKACSGTVFQLNSADLRQVFRYIKEIIKVEWTNVISYDTFQNYKEISFSVDSFTKDVILAISGKYLLVKLSPVDKSNVTLENILESSHAQVIRLAEALPGDYTVSVRSQGTTSLTLYKKFQLPMQIGFSTKKPRSQKETSRRPMPGRENYILLDVVNTIKLELIVIQTYNDQENKTLSLQEYSADKYLAKTFIDPDKSFRIWIHGHDKVTQQQFTGSTKKLIPQMTVLDPTWIEPKAEILEGTSIIINYVLDPTWIEPKAEILEGTSIIINYGNQATLACKVVGYPTPTVWWEDNEDNSTQSDSVLLEIPSLYISYYNIENVTTNITVFCKCRNSKGEDSQRIDVIVHRPFTFEVLQTPEDTTVEYGKEGRLFCQVSAYPEAEIKWYHNHTIVTKEEDLEVLSDENALLIKNMNVDKTGDYECEVSNTMHTKTYNAAVTISGMEAPQVEVDNSNITLHPGDFIDLECRVIRGKPTPVIVWKFISKDDFEVMLPEGVTLDKEKLKITAAQSEHNGVYRCYATNSEGRHFADIAVTVQYPPIISDNGATELEVKEDDNVVLQCDVTGSPAPTVWWERSQNGVIVPLDHRHHTDNNNEHRFKALDTDSGKYHCVAENFLGKVNKTIVVKVLVKPYIEAPASTTRTVRAGQSINLACNIKFGNPEPSTKWQFIALDSSSSVLQRGTSSLPLRINNVRHSNEGLYKCIADNIVGTDSISINVTVI</sequence>
<dbReference type="GO" id="GO:0050808">
    <property type="term" value="P:synapse organization"/>
    <property type="evidence" value="ECO:0007669"/>
    <property type="project" value="TreeGrafter"/>
</dbReference>
<comment type="subcellular location">
    <subcellularLocation>
        <location evidence="1">Secreted</location>
    </subcellularLocation>
</comment>
<dbReference type="GO" id="GO:0008046">
    <property type="term" value="F:axon guidance receptor activity"/>
    <property type="evidence" value="ECO:0007669"/>
    <property type="project" value="TreeGrafter"/>
</dbReference>
<feature type="domain" description="Ig-like" evidence="6">
    <location>
        <begin position="393"/>
        <end position="479"/>
    </location>
</feature>
<dbReference type="InterPro" id="IPR007110">
    <property type="entry name" value="Ig-like_dom"/>
</dbReference>
<feature type="domain" description="Ig-like" evidence="6">
    <location>
        <begin position="581"/>
        <end position="669"/>
    </location>
</feature>
<dbReference type="GO" id="GO:0030424">
    <property type="term" value="C:axon"/>
    <property type="evidence" value="ECO:0007669"/>
    <property type="project" value="TreeGrafter"/>
</dbReference>
<dbReference type="PANTHER" id="PTHR45080">
    <property type="entry name" value="CONTACTIN 5"/>
    <property type="match status" value="1"/>
</dbReference>
<dbReference type="InterPro" id="IPR036465">
    <property type="entry name" value="vWFA_dom_sf"/>
</dbReference>
<dbReference type="Gene3D" id="2.60.40.10">
    <property type="entry name" value="Immunoglobulins"/>
    <property type="match status" value="5"/>
</dbReference>
<comment type="caution">
    <text evidence="7">The sequence shown here is derived from an EMBL/GenBank/DDBJ whole genome shotgun (WGS) entry which is preliminary data.</text>
</comment>
<evidence type="ECO:0000256" key="1">
    <source>
        <dbReference type="ARBA" id="ARBA00004613"/>
    </source>
</evidence>
<dbReference type="InterPro" id="IPR050958">
    <property type="entry name" value="Cell_Adh-Cytoskel_Orgn"/>
</dbReference>
<keyword evidence="4" id="KW-1015">Disulfide bond</keyword>
<evidence type="ECO:0000256" key="3">
    <source>
        <dbReference type="ARBA" id="ARBA00022729"/>
    </source>
</evidence>
<dbReference type="InterPro" id="IPR013783">
    <property type="entry name" value="Ig-like_fold"/>
</dbReference>
<feature type="domain" description="Ig-like" evidence="6">
    <location>
        <begin position="766"/>
        <end position="853"/>
    </location>
</feature>
<evidence type="ECO:0000313" key="8">
    <source>
        <dbReference type="Proteomes" id="UP000494106"/>
    </source>
</evidence>
<feature type="domain" description="Ig-like" evidence="6">
    <location>
        <begin position="673"/>
        <end position="761"/>
    </location>
</feature>
<dbReference type="EMBL" id="CADEBC010000476">
    <property type="protein sequence ID" value="CAB3232087.1"/>
    <property type="molecule type" value="Genomic_DNA"/>
</dbReference>
<dbReference type="Pfam" id="PF07679">
    <property type="entry name" value="I-set"/>
    <property type="match status" value="2"/>
</dbReference>
<dbReference type="SUPFAM" id="SSF48726">
    <property type="entry name" value="Immunoglobulin"/>
    <property type="match status" value="5"/>
</dbReference>
<dbReference type="AlphaFoldDB" id="A0A8S0ZK99"/>
<dbReference type="Pfam" id="PF13927">
    <property type="entry name" value="Ig_3"/>
    <property type="match status" value="3"/>
</dbReference>
<dbReference type="Pfam" id="PF25106">
    <property type="entry name" value="VWA_4"/>
    <property type="match status" value="1"/>
</dbReference>
<dbReference type="SMART" id="SM00409">
    <property type="entry name" value="IG"/>
    <property type="match status" value="5"/>
</dbReference>
<gene>
    <name evidence="7" type="ORF">APLA_LOCUS4706</name>
</gene>
<dbReference type="Proteomes" id="UP000494106">
    <property type="component" value="Unassembled WGS sequence"/>
</dbReference>
<keyword evidence="8" id="KW-1185">Reference proteome</keyword>
<dbReference type="SMART" id="SM00408">
    <property type="entry name" value="IGc2"/>
    <property type="match status" value="4"/>
</dbReference>
<dbReference type="GO" id="GO:0043025">
    <property type="term" value="C:neuronal cell body"/>
    <property type="evidence" value="ECO:0007669"/>
    <property type="project" value="TreeGrafter"/>
</dbReference>
<feature type="domain" description="Ig-like" evidence="6">
    <location>
        <begin position="485"/>
        <end position="574"/>
    </location>
</feature>
<dbReference type="SUPFAM" id="SSF53300">
    <property type="entry name" value="vWA-like"/>
    <property type="match status" value="1"/>
</dbReference>
<name>A0A8S0ZK99_ARCPL</name>
<keyword evidence="5" id="KW-0393">Immunoglobulin domain</keyword>
<dbReference type="OrthoDB" id="5985519at2759"/>
<dbReference type="InterPro" id="IPR003598">
    <property type="entry name" value="Ig_sub2"/>
</dbReference>
<organism evidence="7 8">
    <name type="scientific">Arctia plantaginis</name>
    <name type="common">Wood tiger moth</name>
    <name type="synonym">Phalaena plantaginis</name>
    <dbReference type="NCBI Taxonomy" id="874455"/>
    <lineage>
        <taxon>Eukaryota</taxon>
        <taxon>Metazoa</taxon>
        <taxon>Ecdysozoa</taxon>
        <taxon>Arthropoda</taxon>
        <taxon>Hexapoda</taxon>
        <taxon>Insecta</taxon>
        <taxon>Pterygota</taxon>
        <taxon>Neoptera</taxon>
        <taxon>Endopterygota</taxon>
        <taxon>Lepidoptera</taxon>
        <taxon>Glossata</taxon>
        <taxon>Ditrysia</taxon>
        <taxon>Noctuoidea</taxon>
        <taxon>Erebidae</taxon>
        <taxon>Arctiinae</taxon>
        <taxon>Arctia</taxon>
    </lineage>
</organism>
<dbReference type="PANTHER" id="PTHR45080:SF8">
    <property type="entry name" value="IG-LIKE DOMAIN-CONTAINING PROTEIN"/>
    <property type="match status" value="1"/>
</dbReference>
<keyword evidence="3" id="KW-0732">Signal</keyword>
<dbReference type="GO" id="GO:0005886">
    <property type="term" value="C:plasma membrane"/>
    <property type="evidence" value="ECO:0007669"/>
    <property type="project" value="TreeGrafter"/>
</dbReference>
<dbReference type="PROSITE" id="PS50835">
    <property type="entry name" value="IG_LIKE"/>
    <property type="match status" value="5"/>
</dbReference>
<keyword evidence="2" id="KW-0964">Secreted</keyword>
<protein>
    <recommendedName>
        <fullName evidence="6">Ig-like domain-containing protein</fullName>
    </recommendedName>
</protein>
<dbReference type="InterPro" id="IPR056861">
    <property type="entry name" value="HMCN1-like_VWA"/>
</dbReference>
<accession>A0A8S0ZK99</accession>
<dbReference type="GO" id="GO:0007156">
    <property type="term" value="P:homophilic cell adhesion via plasma membrane adhesion molecules"/>
    <property type="evidence" value="ECO:0007669"/>
    <property type="project" value="TreeGrafter"/>
</dbReference>
<dbReference type="GO" id="GO:0032991">
    <property type="term" value="C:protein-containing complex"/>
    <property type="evidence" value="ECO:0007669"/>
    <property type="project" value="UniProtKB-ARBA"/>
</dbReference>